<dbReference type="OrthoDB" id="7222003at2"/>
<evidence type="ECO:0000313" key="2">
    <source>
        <dbReference type="EMBL" id="GEB83982.1"/>
    </source>
</evidence>
<organism evidence="2 3">
    <name type="scientific">Acetobacter orleanensis</name>
    <dbReference type="NCBI Taxonomy" id="104099"/>
    <lineage>
        <taxon>Bacteria</taxon>
        <taxon>Pseudomonadati</taxon>
        <taxon>Pseudomonadota</taxon>
        <taxon>Alphaproteobacteria</taxon>
        <taxon>Acetobacterales</taxon>
        <taxon>Acetobacteraceae</taxon>
        <taxon>Acetobacter</taxon>
    </lineage>
</organism>
<protein>
    <submittedName>
        <fullName evidence="2">Uncharacterized protein</fullName>
    </submittedName>
</protein>
<accession>A0A4Y3TQB6</accession>
<evidence type="ECO:0000256" key="1">
    <source>
        <dbReference type="SAM" id="Phobius"/>
    </source>
</evidence>
<comment type="caution">
    <text evidence="2">The sequence shown here is derived from an EMBL/GenBank/DDBJ whole genome shotgun (WGS) entry which is preliminary data.</text>
</comment>
<name>A0A4Y3TQB6_9PROT</name>
<proteinExistence type="predicted"/>
<dbReference type="RefSeq" id="WP_048836835.1">
    <property type="nucleotide sequence ID" value="NZ_BJMU01000024.1"/>
</dbReference>
<feature type="transmembrane region" description="Helical" evidence="1">
    <location>
        <begin position="136"/>
        <end position="154"/>
    </location>
</feature>
<keyword evidence="1" id="KW-0472">Membrane</keyword>
<sequence length="237" mass="26751">MDIEVMGQTFWLNGIKGTVKDVRKWTSTTVQSTGQGTITDLGYGVYRTSAPQISSTTQEHQDFWIVSPGGRQEKVEVNGDIGNGQTVLVVWGSVKGNNNGYNLVVRNFTTNQGWNLLRCLPNSIAYKGTKELTLKYLGYIFLPFIILTLAYSNLPPRNNNLGGVYHSDRDYRATHPTFTQSDILPFLNIDIFMAIPILIFVGYRKRTRLIWQNYNTAMVCINQAINNNPQFVKSLES</sequence>
<dbReference type="AlphaFoldDB" id="A0A4Y3TQB6"/>
<keyword evidence="3" id="KW-1185">Reference proteome</keyword>
<dbReference type="STRING" id="104099.AD949_01920"/>
<reference evidence="2 3" key="1">
    <citation type="submission" date="2019-06" db="EMBL/GenBank/DDBJ databases">
        <title>Whole genome shotgun sequence of Acetobacter orleanensis NBRC 13752.</title>
        <authorList>
            <person name="Hosoyama A."/>
            <person name="Uohara A."/>
            <person name="Ohji S."/>
            <person name="Ichikawa N."/>
        </authorList>
    </citation>
    <scope>NUCLEOTIDE SEQUENCE [LARGE SCALE GENOMIC DNA]</scope>
    <source>
        <strain evidence="2 3">NBRC 13752</strain>
    </source>
</reference>
<keyword evidence="1" id="KW-1133">Transmembrane helix</keyword>
<dbReference type="Proteomes" id="UP000317617">
    <property type="component" value="Unassembled WGS sequence"/>
</dbReference>
<gene>
    <name evidence="2" type="ORF">AOR01nite_24590</name>
</gene>
<feature type="transmembrane region" description="Helical" evidence="1">
    <location>
        <begin position="183"/>
        <end position="203"/>
    </location>
</feature>
<keyword evidence="1" id="KW-0812">Transmembrane</keyword>
<evidence type="ECO:0000313" key="3">
    <source>
        <dbReference type="Proteomes" id="UP000317617"/>
    </source>
</evidence>
<dbReference type="EMBL" id="BJMU01000024">
    <property type="protein sequence ID" value="GEB83982.1"/>
    <property type="molecule type" value="Genomic_DNA"/>
</dbReference>